<proteinExistence type="inferred from homology"/>
<dbReference type="RefSeq" id="WP_153835851.1">
    <property type="nucleotide sequence ID" value="NZ_JBHUMW010000052.1"/>
</dbReference>
<comment type="similarity">
    <text evidence="1">Belongs to the UPF0180 family.</text>
</comment>
<protein>
    <recommendedName>
        <fullName evidence="1">UPF0180 protein GH885_13005</fullName>
    </recommendedName>
</protein>
<organism evidence="2 3">
    <name type="scientific">Gracilibacillus thailandensis</name>
    <dbReference type="NCBI Taxonomy" id="563735"/>
    <lineage>
        <taxon>Bacteria</taxon>
        <taxon>Bacillati</taxon>
        <taxon>Bacillota</taxon>
        <taxon>Bacilli</taxon>
        <taxon>Bacillales</taxon>
        <taxon>Bacillaceae</taxon>
        <taxon>Gracilibacillus</taxon>
    </lineage>
</organism>
<dbReference type="HAMAP" id="MF_00506">
    <property type="entry name" value="UPF0180"/>
    <property type="match status" value="1"/>
</dbReference>
<reference evidence="2 3" key="1">
    <citation type="submission" date="2019-10" db="EMBL/GenBank/DDBJ databases">
        <title>Gracilibacillus salitolerans sp. nov., a moderate halophile isolated from a saline soil in northwest China.</title>
        <authorList>
            <person name="Gan L."/>
        </authorList>
    </citation>
    <scope>NUCLEOTIDE SEQUENCE [LARGE SCALE GENOMIC DNA]</scope>
    <source>
        <strain evidence="2 3">TP2-8</strain>
    </source>
</reference>
<gene>
    <name evidence="2" type="ORF">GH885_13005</name>
</gene>
<accession>A0A6N7QYL0</accession>
<dbReference type="InterPro" id="IPR005370">
    <property type="entry name" value="UPF0180"/>
</dbReference>
<dbReference type="Pfam" id="PF03698">
    <property type="entry name" value="UPF0180"/>
    <property type="match status" value="1"/>
</dbReference>
<dbReference type="Proteomes" id="UP000435187">
    <property type="component" value="Unassembled WGS sequence"/>
</dbReference>
<dbReference type="NCBIfam" id="NF002845">
    <property type="entry name" value="PRK03094.1"/>
    <property type="match status" value="1"/>
</dbReference>
<comment type="caution">
    <text evidence="2">The sequence shown here is derived from an EMBL/GenBank/DDBJ whole genome shotgun (WGS) entry which is preliminary data.</text>
</comment>
<name>A0A6N7QYL0_9BACI</name>
<sequence>MARIGVEESLTAVQQQLQENGHEVITLRQEQDANGCDCCVVSGQDQNVMGMQDTAIQGSVISAQGLNANDVCQQVEQRLQQQQ</sequence>
<evidence type="ECO:0000256" key="1">
    <source>
        <dbReference type="HAMAP-Rule" id="MF_00506"/>
    </source>
</evidence>
<dbReference type="EMBL" id="WJEE01000028">
    <property type="protein sequence ID" value="MRI67253.1"/>
    <property type="molecule type" value="Genomic_DNA"/>
</dbReference>
<evidence type="ECO:0000313" key="3">
    <source>
        <dbReference type="Proteomes" id="UP000435187"/>
    </source>
</evidence>
<keyword evidence="3" id="KW-1185">Reference proteome</keyword>
<evidence type="ECO:0000313" key="2">
    <source>
        <dbReference type="EMBL" id="MRI67253.1"/>
    </source>
</evidence>
<dbReference type="AlphaFoldDB" id="A0A6N7QYL0"/>